<feature type="compositionally biased region" description="Basic and acidic residues" evidence="1">
    <location>
        <begin position="106"/>
        <end position="118"/>
    </location>
</feature>
<reference evidence="2 3" key="1">
    <citation type="journal article" date="2018" name="Cell">
        <title>The Chara Genome: Secondary Complexity and Implications for Plant Terrestrialization.</title>
        <authorList>
            <person name="Nishiyama T."/>
            <person name="Sakayama H."/>
            <person name="Vries J.D."/>
            <person name="Buschmann H."/>
            <person name="Saint-Marcoux D."/>
            <person name="Ullrich K.K."/>
            <person name="Haas F.B."/>
            <person name="Vanderstraeten L."/>
            <person name="Becker D."/>
            <person name="Lang D."/>
            <person name="Vosolsobe S."/>
            <person name="Rombauts S."/>
            <person name="Wilhelmsson P.K.I."/>
            <person name="Janitza P."/>
            <person name="Kern R."/>
            <person name="Heyl A."/>
            <person name="Rumpler F."/>
            <person name="Villalobos L.I.A.C."/>
            <person name="Clay J.M."/>
            <person name="Skokan R."/>
            <person name="Toyoda A."/>
            <person name="Suzuki Y."/>
            <person name="Kagoshima H."/>
            <person name="Schijlen E."/>
            <person name="Tajeshwar N."/>
            <person name="Catarino B."/>
            <person name="Hetherington A.J."/>
            <person name="Saltykova A."/>
            <person name="Bonnot C."/>
            <person name="Breuninger H."/>
            <person name="Symeonidi A."/>
            <person name="Radhakrishnan G.V."/>
            <person name="Van Nieuwerburgh F."/>
            <person name="Deforce D."/>
            <person name="Chang C."/>
            <person name="Karol K.G."/>
            <person name="Hedrich R."/>
            <person name="Ulvskov P."/>
            <person name="Glockner G."/>
            <person name="Delwiche C.F."/>
            <person name="Petrasek J."/>
            <person name="Van de Peer Y."/>
            <person name="Friml J."/>
            <person name="Beilby M."/>
            <person name="Dolan L."/>
            <person name="Kohara Y."/>
            <person name="Sugano S."/>
            <person name="Fujiyama A."/>
            <person name="Delaux P.-M."/>
            <person name="Quint M."/>
            <person name="TheiBen G."/>
            <person name="Hagemann M."/>
            <person name="Harholt J."/>
            <person name="Dunand C."/>
            <person name="Zachgo S."/>
            <person name="Langdale J."/>
            <person name="Maumus F."/>
            <person name="Straeten D.V.D."/>
            <person name="Gould S.B."/>
            <person name="Rensing S.A."/>
        </authorList>
    </citation>
    <scope>NUCLEOTIDE SEQUENCE [LARGE SCALE GENOMIC DNA]</scope>
    <source>
        <strain evidence="2 3">S276</strain>
    </source>
</reference>
<protein>
    <submittedName>
        <fullName evidence="2">Uncharacterized protein</fullName>
    </submittedName>
</protein>
<feature type="compositionally biased region" description="Basic and acidic residues" evidence="1">
    <location>
        <begin position="47"/>
        <end position="56"/>
    </location>
</feature>
<evidence type="ECO:0000313" key="3">
    <source>
        <dbReference type="Proteomes" id="UP000265515"/>
    </source>
</evidence>
<dbReference type="AlphaFoldDB" id="A0A388KTW2"/>
<sequence>MELNVRCLNCGCDLRWVCVIGQCHRPQNGDDEVILWRANDVDKILWNRRDDSHNPGDDNDYNADDVDDDDVAAAADDDDVDDDDDDDDNHDEEDNDDMGHWNQKTGDGKNDGENLKSG</sequence>
<keyword evidence="3" id="KW-1185">Reference proteome</keyword>
<comment type="caution">
    <text evidence="2">The sequence shown here is derived from an EMBL/GenBank/DDBJ whole genome shotgun (WGS) entry which is preliminary data.</text>
</comment>
<gene>
    <name evidence="2" type="ORF">CBR_g16847</name>
</gene>
<feature type="region of interest" description="Disordered" evidence="1">
    <location>
        <begin position="47"/>
        <end position="118"/>
    </location>
</feature>
<dbReference type="EMBL" id="BFEA01000185">
    <property type="protein sequence ID" value="GBG73504.1"/>
    <property type="molecule type" value="Genomic_DNA"/>
</dbReference>
<dbReference type="Proteomes" id="UP000265515">
    <property type="component" value="Unassembled WGS sequence"/>
</dbReference>
<evidence type="ECO:0000313" key="2">
    <source>
        <dbReference type="EMBL" id="GBG73504.1"/>
    </source>
</evidence>
<proteinExistence type="predicted"/>
<dbReference type="Gramene" id="GBG73504">
    <property type="protein sequence ID" value="GBG73504"/>
    <property type="gene ID" value="CBR_g16847"/>
</dbReference>
<evidence type="ECO:0000256" key="1">
    <source>
        <dbReference type="SAM" id="MobiDB-lite"/>
    </source>
</evidence>
<organism evidence="2 3">
    <name type="scientific">Chara braunii</name>
    <name type="common">Braun's stonewort</name>
    <dbReference type="NCBI Taxonomy" id="69332"/>
    <lineage>
        <taxon>Eukaryota</taxon>
        <taxon>Viridiplantae</taxon>
        <taxon>Streptophyta</taxon>
        <taxon>Charophyceae</taxon>
        <taxon>Charales</taxon>
        <taxon>Characeae</taxon>
        <taxon>Chara</taxon>
    </lineage>
</organism>
<feature type="compositionally biased region" description="Acidic residues" evidence="1">
    <location>
        <begin position="57"/>
        <end position="96"/>
    </location>
</feature>
<accession>A0A388KTW2</accession>
<name>A0A388KTW2_CHABU</name>